<dbReference type="Gene3D" id="3.40.1190.10">
    <property type="entry name" value="Mur-like, catalytic domain"/>
    <property type="match status" value="1"/>
</dbReference>
<dbReference type="GO" id="GO:0008360">
    <property type="term" value="P:regulation of cell shape"/>
    <property type="evidence" value="ECO:0007669"/>
    <property type="project" value="UniProtKB-KW"/>
</dbReference>
<dbReference type="UniPathway" id="UPA00219"/>
<name>A0A6I2UA90_9FIRM</name>
<dbReference type="InterPro" id="IPR013221">
    <property type="entry name" value="Mur_ligase_cen"/>
</dbReference>
<evidence type="ECO:0000256" key="10">
    <source>
        <dbReference type="HAMAP-Rule" id="MF_02019"/>
    </source>
</evidence>
<keyword evidence="1 10" id="KW-0963">Cytoplasm</keyword>
<evidence type="ECO:0000256" key="11">
    <source>
        <dbReference type="RuleBase" id="RU004136"/>
    </source>
</evidence>
<dbReference type="InterPro" id="IPR036565">
    <property type="entry name" value="Mur-like_cat_sf"/>
</dbReference>
<dbReference type="GO" id="GO:0005524">
    <property type="term" value="F:ATP binding"/>
    <property type="evidence" value="ECO:0007669"/>
    <property type="project" value="UniProtKB-UniRule"/>
</dbReference>
<evidence type="ECO:0000256" key="2">
    <source>
        <dbReference type="ARBA" id="ARBA00022598"/>
    </source>
</evidence>
<dbReference type="Gene3D" id="3.40.1390.10">
    <property type="entry name" value="MurE/MurF, N-terminal domain"/>
    <property type="match status" value="1"/>
</dbReference>
<keyword evidence="9 10" id="KW-0961">Cell wall biogenesis/degradation</keyword>
<keyword evidence="16" id="KW-1185">Reference proteome</keyword>
<dbReference type="EMBL" id="VUNR01000007">
    <property type="protein sequence ID" value="MSU08423.1"/>
    <property type="molecule type" value="Genomic_DNA"/>
</dbReference>
<keyword evidence="5 10" id="KW-0067">ATP-binding</keyword>
<comment type="caution">
    <text evidence="15">The sequence shown here is derived from an EMBL/GenBank/DDBJ whole genome shotgun (WGS) entry which is preliminary data.</text>
</comment>
<dbReference type="Pfam" id="PF02875">
    <property type="entry name" value="Mur_ligase_C"/>
    <property type="match status" value="1"/>
</dbReference>
<evidence type="ECO:0000259" key="14">
    <source>
        <dbReference type="Pfam" id="PF08245"/>
    </source>
</evidence>
<organism evidence="15 16">
    <name type="scientific">Anaerovibrio slackiae</name>
    <dbReference type="NCBI Taxonomy" id="2652309"/>
    <lineage>
        <taxon>Bacteria</taxon>
        <taxon>Bacillati</taxon>
        <taxon>Bacillota</taxon>
        <taxon>Negativicutes</taxon>
        <taxon>Selenomonadales</taxon>
        <taxon>Selenomonadaceae</taxon>
        <taxon>Anaerovibrio</taxon>
    </lineage>
</organism>
<dbReference type="EC" id="6.3.2.10" evidence="10 11"/>
<evidence type="ECO:0000256" key="1">
    <source>
        <dbReference type="ARBA" id="ARBA00022490"/>
    </source>
</evidence>
<keyword evidence="4 10" id="KW-0547">Nucleotide-binding</keyword>
<dbReference type="Pfam" id="PF08245">
    <property type="entry name" value="Mur_ligase_M"/>
    <property type="match status" value="1"/>
</dbReference>
<comment type="subcellular location">
    <subcellularLocation>
        <location evidence="10 11">Cytoplasm</location>
    </subcellularLocation>
</comment>
<evidence type="ECO:0000256" key="9">
    <source>
        <dbReference type="ARBA" id="ARBA00023316"/>
    </source>
</evidence>
<gene>
    <name evidence="10" type="primary">murF</name>
    <name evidence="15" type="ORF">FYJ84_05415</name>
</gene>
<reference evidence="15 16" key="1">
    <citation type="submission" date="2019-08" db="EMBL/GenBank/DDBJ databases">
        <title>In-depth cultivation of the pig gut microbiome towards novel bacterial diversity and tailored functional studies.</title>
        <authorList>
            <person name="Wylensek D."/>
            <person name="Hitch T.C.A."/>
            <person name="Clavel T."/>
        </authorList>
    </citation>
    <scope>NUCLEOTIDE SEQUENCE [LARGE SCALE GENOMIC DNA]</scope>
    <source>
        <strain evidence="15 16">WCA-693-APC-5D-A</strain>
    </source>
</reference>
<comment type="function">
    <text evidence="10 11">Involved in cell wall formation. Catalyzes the final step in the synthesis of UDP-N-acetylmuramoyl-pentapeptide, the precursor of murein.</text>
</comment>
<dbReference type="Gene3D" id="3.90.190.20">
    <property type="entry name" value="Mur ligase, C-terminal domain"/>
    <property type="match status" value="1"/>
</dbReference>
<dbReference type="GO" id="GO:0071555">
    <property type="term" value="P:cell wall organization"/>
    <property type="evidence" value="ECO:0007669"/>
    <property type="project" value="UniProtKB-KW"/>
</dbReference>
<dbReference type="GO" id="GO:0005737">
    <property type="term" value="C:cytoplasm"/>
    <property type="evidence" value="ECO:0007669"/>
    <property type="project" value="UniProtKB-SubCell"/>
</dbReference>
<sequence>MPAFSLDDVIHALQRCAVLEQVKTQFTDIVTDTRKIVPGALFVALKGERFNGEDFAAQAVEQGAAGVLVGSEYKQQPGEFGATLIKAVADTQLAYQQLAAFWRRKFDIPVIAITGSNGKTTTKDMTAAVLSARFPVLKTQGNFNNEIGMPYTLLQLNDMHRAAVVEIGMRGLGQIAALAPFAAPEIGIVTNVGETHIELLGSIENIAKAKAELVEAVPAGGTVILNNDNPYTAAMKDKAKAGVRIVTFGIDNDADIKAAALISHAGKTFFQCRIGREGEQKQLSIPMLGRHNVSNALAAVAAGHVLGLTAEQIAEGLESLEMTGMRFECKRIGAYNIINDAYNASPMSMEASLTTLKEIAADKGKRSIAVLGDMLELGHVAVAAHQKVGQQAAAAGVCGLITLGEMGREIARGAREAGLEAVYSFDTHEEAAAKLRELLQPEDTILFKGSRGMKMETIIDLL</sequence>
<keyword evidence="7 10" id="KW-0573">Peptidoglycan synthesis</keyword>
<dbReference type="AlphaFoldDB" id="A0A6I2UA90"/>
<feature type="domain" description="Mur ligase N-terminal catalytic" evidence="12">
    <location>
        <begin position="29"/>
        <end position="73"/>
    </location>
</feature>
<feature type="domain" description="Mur ligase central" evidence="14">
    <location>
        <begin position="113"/>
        <end position="302"/>
    </location>
</feature>
<comment type="pathway">
    <text evidence="10 11">Cell wall biogenesis; peptidoglycan biosynthesis.</text>
</comment>
<feature type="binding site" evidence="10">
    <location>
        <begin position="115"/>
        <end position="121"/>
    </location>
    <ligand>
        <name>ATP</name>
        <dbReference type="ChEBI" id="CHEBI:30616"/>
    </ligand>
</feature>
<accession>A0A6I2UA90</accession>
<evidence type="ECO:0000256" key="5">
    <source>
        <dbReference type="ARBA" id="ARBA00022840"/>
    </source>
</evidence>
<keyword evidence="2 10" id="KW-0436">Ligase</keyword>
<dbReference type="GO" id="GO:0051301">
    <property type="term" value="P:cell division"/>
    <property type="evidence" value="ECO:0007669"/>
    <property type="project" value="UniProtKB-KW"/>
</dbReference>
<evidence type="ECO:0000256" key="3">
    <source>
        <dbReference type="ARBA" id="ARBA00022618"/>
    </source>
</evidence>
<evidence type="ECO:0000259" key="13">
    <source>
        <dbReference type="Pfam" id="PF02875"/>
    </source>
</evidence>
<dbReference type="PANTHER" id="PTHR43024">
    <property type="entry name" value="UDP-N-ACETYLMURAMOYL-TRIPEPTIDE--D-ALANYL-D-ALANINE LIGASE"/>
    <property type="match status" value="1"/>
</dbReference>
<comment type="similarity">
    <text evidence="10">Belongs to the MurCDEF family. MurF subfamily.</text>
</comment>
<evidence type="ECO:0000256" key="4">
    <source>
        <dbReference type="ARBA" id="ARBA00022741"/>
    </source>
</evidence>
<dbReference type="PANTHER" id="PTHR43024:SF1">
    <property type="entry name" value="UDP-N-ACETYLMURAMOYL-TRIPEPTIDE--D-ALANYL-D-ALANINE LIGASE"/>
    <property type="match status" value="1"/>
</dbReference>
<dbReference type="GeneID" id="96778348"/>
<dbReference type="Proteomes" id="UP000433181">
    <property type="component" value="Unassembled WGS sequence"/>
</dbReference>
<dbReference type="InterPro" id="IPR000713">
    <property type="entry name" value="Mur_ligase_N"/>
</dbReference>
<dbReference type="InterPro" id="IPR005863">
    <property type="entry name" value="UDP-N-AcMur_synth"/>
</dbReference>
<dbReference type="InterPro" id="IPR004101">
    <property type="entry name" value="Mur_ligase_C"/>
</dbReference>
<keyword evidence="8 10" id="KW-0131">Cell cycle</keyword>
<evidence type="ECO:0000313" key="15">
    <source>
        <dbReference type="EMBL" id="MSU08423.1"/>
    </source>
</evidence>
<protein>
    <recommendedName>
        <fullName evidence="10 11">UDP-N-acetylmuramoyl-tripeptide--D-alanyl-D-alanine ligase</fullName>
        <ecNumber evidence="10 11">6.3.2.10</ecNumber>
    </recommendedName>
    <alternativeName>
        <fullName evidence="10">D-alanyl-D-alanine-adding enzyme</fullName>
    </alternativeName>
</protein>
<dbReference type="InterPro" id="IPR035911">
    <property type="entry name" value="MurE/MurF_N"/>
</dbReference>
<dbReference type="HAMAP" id="MF_02019">
    <property type="entry name" value="MurF"/>
    <property type="match status" value="1"/>
</dbReference>
<dbReference type="SUPFAM" id="SSF53623">
    <property type="entry name" value="MurD-like peptide ligases, catalytic domain"/>
    <property type="match status" value="1"/>
</dbReference>
<keyword evidence="3 10" id="KW-0132">Cell division</keyword>
<feature type="domain" description="Mur ligase C-terminal" evidence="13">
    <location>
        <begin position="325"/>
        <end position="451"/>
    </location>
</feature>
<dbReference type="GO" id="GO:0047480">
    <property type="term" value="F:UDP-N-acetylmuramoyl-tripeptide-D-alanyl-D-alanine ligase activity"/>
    <property type="evidence" value="ECO:0007669"/>
    <property type="project" value="UniProtKB-UniRule"/>
</dbReference>
<keyword evidence="6 10" id="KW-0133">Cell shape</keyword>
<dbReference type="SUPFAM" id="SSF53244">
    <property type="entry name" value="MurD-like peptide ligases, peptide-binding domain"/>
    <property type="match status" value="1"/>
</dbReference>
<dbReference type="Pfam" id="PF01225">
    <property type="entry name" value="Mur_ligase"/>
    <property type="match status" value="1"/>
</dbReference>
<dbReference type="InterPro" id="IPR036615">
    <property type="entry name" value="Mur_ligase_C_dom_sf"/>
</dbReference>
<dbReference type="GO" id="GO:0009252">
    <property type="term" value="P:peptidoglycan biosynthetic process"/>
    <property type="evidence" value="ECO:0007669"/>
    <property type="project" value="UniProtKB-UniRule"/>
</dbReference>
<dbReference type="SUPFAM" id="SSF63418">
    <property type="entry name" value="MurE/MurF N-terminal domain"/>
    <property type="match status" value="1"/>
</dbReference>
<dbReference type="NCBIfam" id="TIGR01143">
    <property type="entry name" value="murF"/>
    <property type="match status" value="1"/>
</dbReference>
<evidence type="ECO:0000256" key="6">
    <source>
        <dbReference type="ARBA" id="ARBA00022960"/>
    </source>
</evidence>
<evidence type="ECO:0000259" key="12">
    <source>
        <dbReference type="Pfam" id="PF01225"/>
    </source>
</evidence>
<evidence type="ECO:0000256" key="7">
    <source>
        <dbReference type="ARBA" id="ARBA00022984"/>
    </source>
</evidence>
<dbReference type="InterPro" id="IPR051046">
    <property type="entry name" value="MurCDEF_CellWall_CoF430Synth"/>
</dbReference>
<dbReference type="RefSeq" id="WP_154406585.1">
    <property type="nucleotide sequence ID" value="NZ_VUNR01000007.1"/>
</dbReference>
<evidence type="ECO:0000313" key="16">
    <source>
        <dbReference type="Proteomes" id="UP000433181"/>
    </source>
</evidence>
<evidence type="ECO:0000256" key="8">
    <source>
        <dbReference type="ARBA" id="ARBA00023306"/>
    </source>
</evidence>
<comment type="catalytic activity">
    <reaction evidence="10 11">
        <text>D-alanyl-D-alanine + UDP-N-acetyl-alpha-D-muramoyl-L-alanyl-gamma-D-glutamyl-meso-2,6-diaminopimelate + ATP = UDP-N-acetyl-alpha-D-muramoyl-L-alanyl-gamma-D-glutamyl-meso-2,6-diaminopimeloyl-D-alanyl-D-alanine + ADP + phosphate + H(+)</text>
        <dbReference type="Rhea" id="RHEA:28374"/>
        <dbReference type="ChEBI" id="CHEBI:15378"/>
        <dbReference type="ChEBI" id="CHEBI:30616"/>
        <dbReference type="ChEBI" id="CHEBI:43474"/>
        <dbReference type="ChEBI" id="CHEBI:57822"/>
        <dbReference type="ChEBI" id="CHEBI:61386"/>
        <dbReference type="ChEBI" id="CHEBI:83905"/>
        <dbReference type="ChEBI" id="CHEBI:456216"/>
        <dbReference type="EC" id="6.3.2.10"/>
    </reaction>
</comment>
<proteinExistence type="inferred from homology"/>